<evidence type="ECO:0008006" key="4">
    <source>
        <dbReference type="Google" id="ProtNLM"/>
    </source>
</evidence>
<reference evidence="2" key="2">
    <citation type="journal article" date="2022" name="Microbiol. Resour. Announc.">
        <title>Metagenome Sequencing to Explore Phylogenomics of Terrestrial Cyanobacteria.</title>
        <authorList>
            <person name="Ward R.D."/>
            <person name="Stajich J.E."/>
            <person name="Johansen J.R."/>
            <person name="Huntemann M."/>
            <person name="Clum A."/>
            <person name="Foster B."/>
            <person name="Foster B."/>
            <person name="Roux S."/>
            <person name="Palaniappan K."/>
            <person name="Varghese N."/>
            <person name="Mukherjee S."/>
            <person name="Reddy T.B.K."/>
            <person name="Daum C."/>
            <person name="Copeland A."/>
            <person name="Chen I.A."/>
            <person name="Ivanova N.N."/>
            <person name="Kyrpides N.C."/>
            <person name="Shapiro N."/>
            <person name="Eloe-Fadrosh E.A."/>
            <person name="Pietrasiak N."/>
        </authorList>
    </citation>
    <scope>NUCLEOTIDE SEQUENCE</scope>
    <source>
        <strain evidence="2">GSE-NOS-MK-12-04C</strain>
    </source>
</reference>
<gene>
    <name evidence="2" type="ORF">KME60_14270</name>
</gene>
<organism evidence="2 3">
    <name type="scientific">Cyanomargarita calcarea GSE-NOS-MK-12-04C</name>
    <dbReference type="NCBI Taxonomy" id="2839659"/>
    <lineage>
        <taxon>Bacteria</taxon>
        <taxon>Bacillati</taxon>
        <taxon>Cyanobacteriota</taxon>
        <taxon>Cyanophyceae</taxon>
        <taxon>Nostocales</taxon>
        <taxon>Cyanomargaritaceae</taxon>
        <taxon>Cyanomargarita</taxon>
    </lineage>
</organism>
<evidence type="ECO:0000313" key="3">
    <source>
        <dbReference type="Proteomes" id="UP000729701"/>
    </source>
</evidence>
<comment type="caution">
    <text evidence="2">The sequence shown here is derived from an EMBL/GenBank/DDBJ whole genome shotgun (WGS) entry which is preliminary data.</text>
</comment>
<evidence type="ECO:0000313" key="2">
    <source>
        <dbReference type="EMBL" id="MBW4668553.1"/>
    </source>
</evidence>
<accession>A0A951QMN2</accession>
<feature type="compositionally biased region" description="Polar residues" evidence="1">
    <location>
        <begin position="26"/>
        <end position="38"/>
    </location>
</feature>
<feature type="region of interest" description="Disordered" evidence="1">
    <location>
        <begin position="25"/>
        <end position="46"/>
    </location>
</feature>
<sequence length="46" mass="4925">MSKKSYTKPQLSVHGNVEQITLAGCKQNSDQPNGTVNDSDAFPVCS</sequence>
<dbReference type="Proteomes" id="UP000729701">
    <property type="component" value="Unassembled WGS sequence"/>
</dbReference>
<evidence type="ECO:0000256" key="1">
    <source>
        <dbReference type="SAM" id="MobiDB-lite"/>
    </source>
</evidence>
<reference evidence="2" key="1">
    <citation type="submission" date="2021-05" db="EMBL/GenBank/DDBJ databases">
        <authorList>
            <person name="Pietrasiak N."/>
            <person name="Ward R."/>
            <person name="Stajich J.E."/>
            <person name="Kurbessoian T."/>
        </authorList>
    </citation>
    <scope>NUCLEOTIDE SEQUENCE</scope>
    <source>
        <strain evidence="2">GSE-NOS-MK-12-04C</strain>
    </source>
</reference>
<protein>
    <recommendedName>
        <fullName evidence="4">Lasso peptide</fullName>
    </recommendedName>
</protein>
<proteinExistence type="predicted"/>
<name>A0A951QMN2_9CYAN</name>
<dbReference type="AlphaFoldDB" id="A0A951QMN2"/>
<dbReference type="EMBL" id="JAHHGZ010000013">
    <property type="protein sequence ID" value="MBW4668553.1"/>
    <property type="molecule type" value="Genomic_DNA"/>
</dbReference>